<name>A0A2M4DKL4_ANODA</name>
<dbReference type="EMBL" id="GGFL01013906">
    <property type="protein sequence ID" value="MBW78084.1"/>
    <property type="molecule type" value="Transcribed_RNA"/>
</dbReference>
<evidence type="ECO:0000313" key="1">
    <source>
        <dbReference type="EMBL" id="MBW78084.1"/>
    </source>
</evidence>
<proteinExistence type="predicted"/>
<reference evidence="1" key="1">
    <citation type="submission" date="2018-01" db="EMBL/GenBank/DDBJ databases">
        <title>An insight into the sialome of Amazonian anophelines.</title>
        <authorList>
            <person name="Ribeiro J.M."/>
            <person name="Scarpassa V."/>
            <person name="Calvo E."/>
        </authorList>
    </citation>
    <scope>NUCLEOTIDE SEQUENCE</scope>
</reference>
<dbReference type="AlphaFoldDB" id="A0A2M4DKL4"/>
<protein>
    <submittedName>
        <fullName evidence="1">Putative secreted protein</fullName>
    </submittedName>
</protein>
<organism evidence="1">
    <name type="scientific">Anopheles darlingi</name>
    <name type="common">Mosquito</name>
    <dbReference type="NCBI Taxonomy" id="43151"/>
    <lineage>
        <taxon>Eukaryota</taxon>
        <taxon>Metazoa</taxon>
        <taxon>Ecdysozoa</taxon>
        <taxon>Arthropoda</taxon>
        <taxon>Hexapoda</taxon>
        <taxon>Insecta</taxon>
        <taxon>Pterygota</taxon>
        <taxon>Neoptera</taxon>
        <taxon>Endopterygota</taxon>
        <taxon>Diptera</taxon>
        <taxon>Nematocera</taxon>
        <taxon>Culicoidea</taxon>
        <taxon>Culicidae</taxon>
        <taxon>Anophelinae</taxon>
        <taxon>Anopheles</taxon>
    </lineage>
</organism>
<sequence>MALAIRLNFLCRYLRLDGGQLLAITLLIVEATLASSTTFELLLLATFAADVSGTIFALSDFLSLMNKASPDSSRLRGLAEY</sequence>
<accession>A0A2M4DKL4</accession>